<dbReference type="AlphaFoldDB" id="A0A9W9SXN5"/>
<dbReference type="GeneID" id="81459512"/>
<dbReference type="RefSeq" id="XP_056584464.1">
    <property type="nucleotide sequence ID" value="XM_056720329.1"/>
</dbReference>
<dbReference type="EMBL" id="JAPZBT010000001">
    <property type="protein sequence ID" value="KAJ5384688.1"/>
    <property type="molecule type" value="Genomic_DNA"/>
</dbReference>
<reference evidence="1" key="1">
    <citation type="submission" date="2022-12" db="EMBL/GenBank/DDBJ databases">
        <authorList>
            <person name="Petersen C."/>
        </authorList>
    </citation>
    <scope>NUCLEOTIDE SEQUENCE</scope>
    <source>
        <strain evidence="1">IBT 3081</strain>
    </source>
</reference>
<evidence type="ECO:0000313" key="2">
    <source>
        <dbReference type="Proteomes" id="UP001147752"/>
    </source>
</evidence>
<protein>
    <submittedName>
        <fullName evidence="1">Uncharacterized protein</fullName>
    </submittedName>
</protein>
<proteinExistence type="predicted"/>
<reference evidence="1" key="2">
    <citation type="journal article" date="2023" name="IMA Fungus">
        <title>Comparative genomic study of the Penicillium genus elucidates a diverse pangenome and 15 lateral gene transfer events.</title>
        <authorList>
            <person name="Petersen C."/>
            <person name="Sorensen T."/>
            <person name="Nielsen M.R."/>
            <person name="Sondergaard T.E."/>
            <person name="Sorensen J.L."/>
            <person name="Fitzpatrick D.A."/>
            <person name="Frisvad J.C."/>
            <person name="Nielsen K.L."/>
        </authorList>
    </citation>
    <scope>NUCLEOTIDE SEQUENCE</scope>
    <source>
        <strain evidence="1">IBT 3081</strain>
    </source>
</reference>
<organism evidence="1 2">
    <name type="scientific">Penicillium concentricum</name>
    <dbReference type="NCBI Taxonomy" id="293559"/>
    <lineage>
        <taxon>Eukaryota</taxon>
        <taxon>Fungi</taxon>
        <taxon>Dikarya</taxon>
        <taxon>Ascomycota</taxon>
        <taxon>Pezizomycotina</taxon>
        <taxon>Eurotiomycetes</taxon>
        <taxon>Eurotiomycetidae</taxon>
        <taxon>Eurotiales</taxon>
        <taxon>Aspergillaceae</taxon>
        <taxon>Penicillium</taxon>
    </lineage>
</organism>
<gene>
    <name evidence="1" type="ORF">N7517_002599</name>
</gene>
<keyword evidence="2" id="KW-1185">Reference proteome</keyword>
<accession>A0A9W9SXN5</accession>
<evidence type="ECO:0000313" key="1">
    <source>
        <dbReference type="EMBL" id="KAJ5384688.1"/>
    </source>
</evidence>
<sequence>MPGRGVIKDRVKSSNLTPRDYLENMKPEHLKFYWDTGDWTYAHGDGKGSTLGAYRLRSMKTTTEPAEYLIKVLYLNVKFLNFAMPGSRNEDGSTSPPTSQDIIDALGIELGKIGK</sequence>
<name>A0A9W9SXN5_9EURO</name>
<dbReference type="Proteomes" id="UP001147752">
    <property type="component" value="Unassembled WGS sequence"/>
</dbReference>
<comment type="caution">
    <text evidence="1">The sequence shown here is derived from an EMBL/GenBank/DDBJ whole genome shotgun (WGS) entry which is preliminary data.</text>
</comment>
<dbReference type="OrthoDB" id="4293734at2759"/>